<dbReference type="Gene3D" id="3.40.830.10">
    <property type="entry name" value="LigB-like"/>
    <property type="match status" value="1"/>
</dbReference>
<dbReference type="Proteomes" id="UP000193553">
    <property type="component" value="Unassembled WGS sequence"/>
</dbReference>
<reference evidence="3 4" key="1">
    <citation type="submission" date="2017-03" db="EMBL/GenBank/DDBJ databases">
        <title>Whole genome sequences of fourteen strains of Bradyrhizobium canariense and one strain of Bradyrhizobium japonicum isolated from Lupinus (Papilionoideae: Genisteae) species in Algeria.</title>
        <authorList>
            <person name="Crovadore J."/>
            <person name="Chekireb D."/>
            <person name="Brachmann A."/>
            <person name="Chablais R."/>
            <person name="Cochard B."/>
            <person name="Lefort F."/>
        </authorList>
    </citation>
    <scope>NUCLEOTIDE SEQUENCE [LARGE SCALE GENOMIC DNA]</scope>
    <source>
        <strain evidence="3 4">UBMA195</strain>
    </source>
</reference>
<dbReference type="SMART" id="SM00854">
    <property type="entry name" value="PGA_cap"/>
    <property type="match status" value="1"/>
</dbReference>
<gene>
    <name evidence="3" type="ORF">BSZ18_23355</name>
</gene>
<dbReference type="InterPro" id="IPR029052">
    <property type="entry name" value="Metallo-depent_PP-like"/>
</dbReference>
<dbReference type="Pfam" id="PF01875">
    <property type="entry name" value="Memo"/>
    <property type="match status" value="1"/>
</dbReference>
<dbReference type="SUPFAM" id="SSF56300">
    <property type="entry name" value="Metallo-dependent phosphatases"/>
    <property type="match status" value="1"/>
</dbReference>
<dbReference type="InterPro" id="IPR052169">
    <property type="entry name" value="CW_Biosynth-Accessory"/>
</dbReference>
<dbReference type="Pfam" id="PF09587">
    <property type="entry name" value="PGA_cap"/>
    <property type="match status" value="2"/>
</dbReference>
<organism evidence="3 4">
    <name type="scientific">Bradyrhizobium canariense</name>
    <dbReference type="NCBI Taxonomy" id="255045"/>
    <lineage>
        <taxon>Bacteria</taxon>
        <taxon>Pseudomonadati</taxon>
        <taxon>Pseudomonadota</taxon>
        <taxon>Alphaproteobacteria</taxon>
        <taxon>Hyphomicrobiales</taxon>
        <taxon>Nitrobacteraceae</taxon>
        <taxon>Bradyrhizobium</taxon>
    </lineage>
</organism>
<dbReference type="PANTHER" id="PTHR33393:SF11">
    <property type="entry name" value="POLYGLUTAMINE SYNTHESIS ACCESSORY PROTEIN RV0574C-RELATED"/>
    <property type="match status" value="1"/>
</dbReference>
<feature type="domain" description="Capsule synthesis protein CapA" evidence="2">
    <location>
        <begin position="312"/>
        <end position="535"/>
    </location>
</feature>
<protein>
    <submittedName>
        <fullName evidence="3">AmmeMemoRadiSam system protein B</fullName>
    </submittedName>
</protein>
<evidence type="ECO:0000313" key="3">
    <source>
        <dbReference type="EMBL" id="OSJ06092.1"/>
    </source>
</evidence>
<dbReference type="CDD" id="cd07361">
    <property type="entry name" value="MEMO_like"/>
    <property type="match status" value="1"/>
</dbReference>
<evidence type="ECO:0000259" key="2">
    <source>
        <dbReference type="SMART" id="SM00854"/>
    </source>
</evidence>
<comment type="similarity">
    <text evidence="1">Belongs to the CapA family.</text>
</comment>
<evidence type="ECO:0000313" key="4">
    <source>
        <dbReference type="Proteomes" id="UP000193553"/>
    </source>
</evidence>
<dbReference type="InterPro" id="IPR002737">
    <property type="entry name" value="MEMO1_fam"/>
</dbReference>
<evidence type="ECO:0000256" key="1">
    <source>
        <dbReference type="ARBA" id="ARBA00005662"/>
    </source>
</evidence>
<dbReference type="PANTHER" id="PTHR33393">
    <property type="entry name" value="POLYGLUTAMINE SYNTHESIS ACCESSORY PROTEIN RV0574C-RELATED"/>
    <property type="match status" value="1"/>
</dbReference>
<sequence>MVVPMMPKILRLAQCRCGIILLVFALLFMSWDSDLAAQGELPVPSLYPSAEPFVSAIASEKPAADLPDGITGIGVPHHLLAANLIARGFWTAANNSYARVIIIAPDHFSRSRRAFATLRRDFETPFGTLTNDRTATDSLLSDRALFDESDLFEKEHGIQALLPFVKHFFPNAKIVPVVASYGSTRADWDRAALELKKIADDHTLIVQSTDYSHYLPLQDAVRRDQETLNVIASGDLDAVNGLIQPDHLDSKAAQYMQMRIQAEAYSAAPTVIANRDSSDFGSLANTVTSYIVTAYAPRATTGSRLRYADQTPVYFGGDTFIGRWFTEPLADPAIARRLIERVRASTGGAPLIVNLEGVALTDPPPGLPSNLHAMHASLTVHILRALNVQAAGLANNHSHDLGNHGFTESVAVLKRAGIIPLLHMQPSELSQTGIVAINFIGVRDYRDYPVIKNDGQLEKLCGRKAGTPVVAFVHWGDEYLRDMNSGQYAAAKTLHQCGVSIIVGAHSHVASRRIESLRGGEYLIIGSVGNLIFDQRGDRASSALLELRRFAKGTVATRLIPIPNLYDFIFDTQTSSQGTAANKGD</sequence>
<dbReference type="InterPro" id="IPR019079">
    <property type="entry name" value="Capsule_synth_CapA"/>
</dbReference>
<proteinExistence type="inferred from homology"/>
<dbReference type="AlphaFoldDB" id="A0A1X3FQ24"/>
<name>A0A1X3FQ24_9BRAD</name>
<accession>A0A1X3FQ24</accession>
<dbReference type="EMBL" id="NAFI01000180">
    <property type="protein sequence ID" value="OSJ06092.1"/>
    <property type="molecule type" value="Genomic_DNA"/>
</dbReference>
<comment type="caution">
    <text evidence="3">The sequence shown here is derived from an EMBL/GenBank/DDBJ whole genome shotgun (WGS) entry which is preliminary data.</text>
</comment>
<dbReference type="NCBIfam" id="TIGR04336">
    <property type="entry name" value="AmmeMemoSam_B"/>
    <property type="match status" value="1"/>
</dbReference>